<sequence>MSAPAVSFANNLDFSVTVYDSFSTQDQTNYFGTLTSLATVPAKTTASVQLIHSTSVLIASNATTNYPLARLIYIPGLKTGPFSVGPANVNAMAQTMDFITLINKNGQDPLALAFHALWKDPSKPPVPAVDQFFSQHPTYASCTFATYMMGILYKALQPESKEKPLDQAVYLLSTLVALLGGTWPSELPEIVVTKFTCNTHNDVLAIQAGIDLKKLPARSDEALQFFGSLFDVQQLQVAISINYAVGLNVLGTRLSISLDAMHVPFGPSATLAINKPTVTIDITPVFGFVVFTVAGSIPFNIFGKAFDADVTMVIDNIEASFDVVIKGDDTSLPAPPVMHAVHFDTFGVGIGIIFAPPSAAIGLSGQLHIGDSVNRTPVALDDDTFVIVCQLAEEVPNPLYISFYVPQMQLTDVLTVFTNTRSSLDVPVSFTDLSFHWAEEPLQPVVLPDGSLSNIGYGFSAAANILDFSFFGDVQISLDSGLTADIEMAPLVLGSVLSIRGNGTGVSVMVDASGNPIKHNQLVAKAAQQQALKGATPRQLVPQGGPVLRLQTSASPFLHLNGAVSLFEVENVQLDAHVTPSGIKFEVDFGGLLTSGGIVTHPGEVVFGPPPTSKMSCTLADFHNLAASFEYGINDTISLPSIGGVSLGSIPLQASVAAHFSSSTSSSDMILQVGGSFDFEGSTRSFGDFTADAHIQAVSDLLSAIVTNIEQDAGRLFGDLLSTGAAWASKLLQGVITAIDSVASVLQNAFDQGAEQIASIMNDLGFDLEDIARGLSDAFRLSPLGVAQAMRQGGCVGQEVAGALKAAFGGDAGQIASALQGAYGFGAYQIRGMLGQIGFDPNQIGQAFQELGGDFAQVSKSILHDSDSFSGFP</sequence>
<gene>
    <name evidence="1" type="ORF">FALBO_16103</name>
</gene>
<reference evidence="1 2" key="1">
    <citation type="submission" date="2020-01" db="EMBL/GenBank/DDBJ databases">
        <title>Identification and distribution of gene clusters putatively required for synthesis of sphingolipid metabolism inhibitors in phylogenetically diverse species of the filamentous fungus Fusarium.</title>
        <authorList>
            <person name="Kim H.-S."/>
            <person name="Busman M."/>
            <person name="Brown D.W."/>
            <person name="Divon H."/>
            <person name="Uhlig S."/>
            <person name="Proctor R.H."/>
        </authorList>
    </citation>
    <scope>NUCLEOTIDE SEQUENCE [LARGE SCALE GENOMIC DNA]</scope>
    <source>
        <strain evidence="1 2">NRRL 20459</strain>
    </source>
</reference>
<evidence type="ECO:0000313" key="1">
    <source>
        <dbReference type="EMBL" id="KAF4452849.1"/>
    </source>
</evidence>
<name>A0A8H4NVL0_9HYPO</name>
<comment type="caution">
    <text evidence="1">The sequence shown here is derived from an EMBL/GenBank/DDBJ whole genome shotgun (WGS) entry which is preliminary data.</text>
</comment>
<accession>A0A8H4NVL0</accession>
<dbReference type="AlphaFoldDB" id="A0A8H4NVL0"/>
<keyword evidence="2" id="KW-1185">Reference proteome</keyword>
<evidence type="ECO:0000313" key="2">
    <source>
        <dbReference type="Proteomes" id="UP000554235"/>
    </source>
</evidence>
<organism evidence="1 2">
    <name type="scientific">Fusarium albosuccineum</name>
    <dbReference type="NCBI Taxonomy" id="1237068"/>
    <lineage>
        <taxon>Eukaryota</taxon>
        <taxon>Fungi</taxon>
        <taxon>Dikarya</taxon>
        <taxon>Ascomycota</taxon>
        <taxon>Pezizomycotina</taxon>
        <taxon>Sordariomycetes</taxon>
        <taxon>Hypocreomycetidae</taxon>
        <taxon>Hypocreales</taxon>
        <taxon>Nectriaceae</taxon>
        <taxon>Fusarium</taxon>
        <taxon>Fusarium decemcellulare species complex</taxon>
    </lineage>
</organism>
<dbReference type="Proteomes" id="UP000554235">
    <property type="component" value="Unassembled WGS sequence"/>
</dbReference>
<dbReference type="OrthoDB" id="5231758at2759"/>
<protein>
    <submittedName>
        <fullName evidence="1">S-layer domain</fullName>
    </submittedName>
</protein>
<proteinExistence type="predicted"/>
<dbReference type="EMBL" id="JAADYS010002934">
    <property type="protein sequence ID" value="KAF4452849.1"/>
    <property type="molecule type" value="Genomic_DNA"/>
</dbReference>